<dbReference type="SUPFAM" id="SSF63748">
    <property type="entry name" value="Tudor/PWWP/MBT"/>
    <property type="match status" value="1"/>
</dbReference>
<dbReference type="InterPro" id="IPR035441">
    <property type="entry name" value="TFIIS/LEDGF_dom_sf"/>
</dbReference>
<reference evidence="3" key="1">
    <citation type="submission" date="2020-07" db="EMBL/GenBank/DDBJ databases">
        <title>Draft Genome Sequence of a Deep-Sea Yeast, Naganishia (Cryptococcus) liquefaciens strain N6.</title>
        <authorList>
            <person name="Han Y.W."/>
            <person name="Kajitani R."/>
            <person name="Morimoto H."/>
            <person name="Parhat M."/>
            <person name="Tsubouchi H."/>
            <person name="Bakenova O."/>
            <person name="Ogata M."/>
            <person name="Argunhan B."/>
            <person name="Aoki R."/>
            <person name="Kajiwara S."/>
            <person name="Itoh T."/>
            <person name="Iwasaki H."/>
        </authorList>
    </citation>
    <scope>NUCLEOTIDE SEQUENCE</scope>
    <source>
        <strain evidence="3">N6</strain>
    </source>
</reference>
<dbReference type="PROSITE" id="PS50812">
    <property type="entry name" value="PWWP"/>
    <property type="match status" value="1"/>
</dbReference>
<accession>A0A8H3YE83</accession>
<comment type="caution">
    <text evidence="3">The sequence shown here is derived from an EMBL/GenBank/DDBJ whole genome shotgun (WGS) entry which is preliminary data.</text>
</comment>
<organism evidence="3 4">
    <name type="scientific">Naganishia liquefaciens</name>
    <dbReference type="NCBI Taxonomy" id="104408"/>
    <lineage>
        <taxon>Eukaryota</taxon>
        <taxon>Fungi</taxon>
        <taxon>Dikarya</taxon>
        <taxon>Basidiomycota</taxon>
        <taxon>Agaricomycotina</taxon>
        <taxon>Tremellomycetes</taxon>
        <taxon>Filobasidiales</taxon>
        <taxon>Filobasidiaceae</taxon>
        <taxon>Naganishia</taxon>
    </lineage>
</organism>
<feature type="compositionally biased region" description="Acidic residues" evidence="1">
    <location>
        <begin position="205"/>
        <end position="220"/>
    </location>
</feature>
<dbReference type="Proteomes" id="UP000620104">
    <property type="component" value="Unassembled WGS sequence"/>
</dbReference>
<feature type="compositionally biased region" description="Basic and acidic residues" evidence="1">
    <location>
        <begin position="429"/>
        <end position="440"/>
    </location>
</feature>
<protein>
    <recommendedName>
        <fullName evidence="2">PWWP domain-containing protein</fullName>
    </recommendedName>
</protein>
<evidence type="ECO:0000256" key="1">
    <source>
        <dbReference type="SAM" id="MobiDB-lite"/>
    </source>
</evidence>
<feature type="compositionally biased region" description="Basic and acidic residues" evidence="1">
    <location>
        <begin position="301"/>
        <end position="311"/>
    </location>
</feature>
<evidence type="ECO:0000313" key="3">
    <source>
        <dbReference type="EMBL" id="GHJ86275.1"/>
    </source>
</evidence>
<dbReference type="Pfam" id="PF00855">
    <property type="entry name" value="PWWP"/>
    <property type="match status" value="1"/>
</dbReference>
<feature type="region of interest" description="Disordered" evidence="1">
    <location>
        <begin position="1"/>
        <end position="78"/>
    </location>
</feature>
<dbReference type="SMART" id="SM00293">
    <property type="entry name" value="PWWP"/>
    <property type="match status" value="1"/>
</dbReference>
<feature type="domain" description="PWWP" evidence="2">
    <location>
        <begin position="90"/>
        <end position="155"/>
    </location>
</feature>
<name>A0A8H3YE83_9TREE</name>
<feature type="region of interest" description="Disordered" evidence="1">
    <location>
        <begin position="188"/>
        <end position="327"/>
    </location>
</feature>
<evidence type="ECO:0000259" key="2">
    <source>
        <dbReference type="PROSITE" id="PS50812"/>
    </source>
</evidence>
<feature type="compositionally biased region" description="Basic and acidic residues" evidence="1">
    <location>
        <begin position="188"/>
        <end position="198"/>
    </location>
</feature>
<dbReference type="EMBL" id="BLZA01000017">
    <property type="protein sequence ID" value="GHJ86275.1"/>
    <property type="molecule type" value="Genomic_DNA"/>
</dbReference>
<proteinExistence type="predicted"/>
<feature type="compositionally biased region" description="Basic and acidic residues" evidence="1">
    <location>
        <begin position="39"/>
        <end position="48"/>
    </location>
</feature>
<feature type="region of interest" description="Disordered" evidence="1">
    <location>
        <begin position="412"/>
        <end position="458"/>
    </location>
</feature>
<keyword evidence="4" id="KW-1185">Reference proteome</keyword>
<gene>
    <name evidence="3" type="ORF">NliqN6_2677</name>
</gene>
<dbReference type="OrthoDB" id="62853at2759"/>
<dbReference type="InterPro" id="IPR000313">
    <property type="entry name" value="PWWP_dom"/>
</dbReference>
<dbReference type="Gene3D" id="2.30.30.140">
    <property type="match status" value="1"/>
</dbReference>
<dbReference type="Gene3D" id="1.20.930.10">
    <property type="entry name" value="Conserved domain common to transcription factors TFIIS, elongin A, CRSP70"/>
    <property type="match status" value="1"/>
</dbReference>
<dbReference type="AlphaFoldDB" id="A0A8H3YE83"/>
<feature type="compositionally biased region" description="Low complexity" evidence="1">
    <location>
        <begin position="274"/>
        <end position="300"/>
    </location>
</feature>
<sequence length="458" mass="49173">MSDSEQQAKAATPEDVVMEEDKAPVTEGQEAVPATEEETGAKESDDKAAGSAKPKSKTSESAKKGNGTSSRKVAGKFAKADAKETGKFKIGDLVTGRVKGYPFWPAVVVDPETVPPKVAKQRPRGGNVVCIQYMTAGEYSWFPPTPANVRPLPKHEIEAYLKSGDSKKTEGGLYRAYACAQHPKEWIAEQEQYRREDAAGAAESEPAEDEDELAEDEDGEPAAKSGDKRKRATADVKKPTKKEPASKRAKTEKAPAKKSAKKDSADDNEEPVSKKASTSKAPSSKKAPASKKGAAPTSAKETADSKENKEEGGDDALASDPEATKVRDWRHKLQRAFLSKSVPAAEEMDTYDNLFTTIENYQHMTVAYLAHSKIGKVMKKIAALTSIPRNDELKITDRAHALMQKWTEQIDNGKPAEAVGNGDVAADAKAGEAAEDKTKTDAPAAEDEGKAAVNESAE</sequence>
<feature type="compositionally biased region" description="Basic and acidic residues" evidence="1">
    <location>
        <begin position="232"/>
        <end position="265"/>
    </location>
</feature>
<evidence type="ECO:0000313" key="4">
    <source>
        <dbReference type="Proteomes" id="UP000620104"/>
    </source>
</evidence>